<name>A0A9P1E8R1_CUSEU</name>
<sequence>MARSGEALGDGGGDVSVACDDEFFEE</sequence>
<evidence type="ECO:0000256" key="1">
    <source>
        <dbReference type="SAM" id="MobiDB-lite"/>
    </source>
</evidence>
<accession>A0A9P1E8R1</accession>
<dbReference type="EMBL" id="CAMAPE010000019">
    <property type="protein sequence ID" value="CAH9087890.1"/>
    <property type="molecule type" value="Genomic_DNA"/>
</dbReference>
<protein>
    <submittedName>
        <fullName evidence="2">Uncharacterized protein</fullName>
    </submittedName>
</protein>
<gene>
    <name evidence="2" type="ORF">CEURO_LOCUS10275</name>
</gene>
<keyword evidence="3" id="KW-1185">Reference proteome</keyword>
<comment type="caution">
    <text evidence="2">The sequence shown here is derived from an EMBL/GenBank/DDBJ whole genome shotgun (WGS) entry which is preliminary data.</text>
</comment>
<dbReference type="AlphaFoldDB" id="A0A9P1E8R1"/>
<reference evidence="2" key="1">
    <citation type="submission" date="2022-07" db="EMBL/GenBank/DDBJ databases">
        <authorList>
            <person name="Macas J."/>
            <person name="Novak P."/>
            <person name="Neumann P."/>
        </authorList>
    </citation>
    <scope>NUCLEOTIDE SEQUENCE</scope>
</reference>
<dbReference type="Proteomes" id="UP001152484">
    <property type="component" value="Unassembled WGS sequence"/>
</dbReference>
<organism evidence="2 3">
    <name type="scientific">Cuscuta europaea</name>
    <name type="common">European dodder</name>
    <dbReference type="NCBI Taxonomy" id="41803"/>
    <lineage>
        <taxon>Eukaryota</taxon>
        <taxon>Viridiplantae</taxon>
        <taxon>Streptophyta</taxon>
        <taxon>Embryophyta</taxon>
        <taxon>Tracheophyta</taxon>
        <taxon>Spermatophyta</taxon>
        <taxon>Magnoliopsida</taxon>
        <taxon>eudicotyledons</taxon>
        <taxon>Gunneridae</taxon>
        <taxon>Pentapetalae</taxon>
        <taxon>asterids</taxon>
        <taxon>lamiids</taxon>
        <taxon>Solanales</taxon>
        <taxon>Convolvulaceae</taxon>
        <taxon>Cuscuteae</taxon>
        <taxon>Cuscuta</taxon>
        <taxon>Cuscuta subgen. Cuscuta</taxon>
    </lineage>
</organism>
<proteinExistence type="predicted"/>
<feature type="region of interest" description="Disordered" evidence="1">
    <location>
        <begin position="1"/>
        <end position="26"/>
    </location>
</feature>
<evidence type="ECO:0000313" key="2">
    <source>
        <dbReference type="EMBL" id="CAH9087890.1"/>
    </source>
</evidence>
<evidence type="ECO:0000313" key="3">
    <source>
        <dbReference type="Proteomes" id="UP001152484"/>
    </source>
</evidence>